<keyword evidence="3" id="KW-0456">Lyase</keyword>
<dbReference type="Pfam" id="PF03328">
    <property type="entry name" value="HpcH_HpaI"/>
    <property type="match status" value="1"/>
</dbReference>
<dbReference type="AlphaFoldDB" id="A0A2S9J7K4"/>
<comment type="similarity">
    <text evidence="1">Belongs to the HpcH/HpaI aldolase family.</text>
</comment>
<evidence type="ECO:0000313" key="5">
    <source>
        <dbReference type="EMBL" id="PRD48752.1"/>
    </source>
</evidence>
<dbReference type="InterPro" id="IPR005000">
    <property type="entry name" value="Aldolase/citrate-lyase_domain"/>
</dbReference>
<evidence type="ECO:0000256" key="2">
    <source>
        <dbReference type="ARBA" id="ARBA00022723"/>
    </source>
</evidence>
<organism evidence="5 6">
    <name type="scientific">Sphingobacterium haloxyli</name>
    <dbReference type="NCBI Taxonomy" id="2100533"/>
    <lineage>
        <taxon>Bacteria</taxon>
        <taxon>Pseudomonadati</taxon>
        <taxon>Bacteroidota</taxon>
        <taxon>Sphingobacteriia</taxon>
        <taxon>Sphingobacteriales</taxon>
        <taxon>Sphingobacteriaceae</taxon>
        <taxon>Sphingobacterium</taxon>
    </lineage>
</organism>
<gene>
    <name evidence="5" type="ORF">C5745_02075</name>
</gene>
<dbReference type="InterPro" id="IPR040442">
    <property type="entry name" value="Pyrv_kinase-like_dom_sf"/>
</dbReference>
<keyword evidence="2" id="KW-0479">Metal-binding</keyword>
<name>A0A2S9J7K4_9SPHI</name>
<dbReference type="GO" id="GO:0046872">
    <property type="term" value="F:metal ion binding"/>
    <property type="evidence" value="ECO:0007669"/>
    <property type="project" value="UniProtKB-KW"/>
</dbReference>
<proteinExistence type="inferred from homology"/>
<dbReference type="Gene3D" id="3.20.20.60">
    <property type="entry name" value="Phosphoenolpyruvate-binding domains"/>
    <property type="match status" value="1"/>
</dbReference>
<dbReference type="GO" id="GO:0016832">
    <property type="term" value="F:aldehyde-lyase activity"/>
    <property type="evidence" value="ECO:0007669"/>
    <property type="project" value="TreeGrafter"/>
</dbReference>
<dbReference type="GO" id="GO:0005737">
    <property type="term" value="C:cytoplasm"/>
    <property type="evidence" value="ECO:0007669"/>
    <property type="project" value="TreeGrafter"/>
</dbReference>
<keyword evidence="6" id="KW-1185">Reference proteome</keyword>
<protein>
    <recommendedName>
        <fullName evidence="4">HpcH/HpaI aldolase/citrate lyase domain-containing protein</fullName>
    </recommendedName>
</protein>
<evidence type="ECO:0000259" key="4">
    <source>
        <dbReference type="Pfam" id="PF03328"/>
    </source>
</evidence>
<dbReference type="RefSeq" id="WP_105715320.1">
    <property type="nucleotide sequence ID" value="NZ_PVBQ01000002.1"/>
</dbReference>
<evidence type="ECO:0000313" key="6">
    <source>
        <dbReference type="Proteomes" id="UP000239711"/>
    </source>
</evidence>
<dbReference type="InterPro" id="IPR015813">
    <property type="entry name" value="Pyrv/PenolPyrv_kinase-like_dom"/>
</dbReference>
<dbReference type="PANTHER" id="PTHR30502:SF0">
    <property type="entry name" value="PHOSPHOENOLPYRUVATE CARBOXYLASE FAMILY PROTEIN"/>
    <property type="match status" value="1"/>
</dbReference>
<dbReference type="EMBL" id="PVBQ01000002">
    <property type="protein sequence ID" value="PRD48752.1"/>
    <property type="molecule type" value="Genomic_DNA"/>
</dbReference>
<accession>A0A2S9J7K4</accession>
<dbReference type="OrthoDB" id="86160at2"/>
<feature type="domain" description="HpcH/HpaI aldolase/citrate lyase" evidence="4">
    <location>
        <begin position="15"/>
        <end position="233"/>
    </location>
</feature>
<evidence type="ECO:0000256" key="3">
    <source>
        <dbReference type="ARBA" id="ARBA00023239"/>
    </source>
</evidence>
<reference evidence="5 6" key="1">
    <citation type="submission" date="2018-02" db="EMBL/GenBank/DDBJ databases">
        <title>The draft genome of Sphingobacterium sp. 5JN-11.</title>
        <authorList>
            <person name="Liu L."/>
            <person name="Li L."/>
            <person name="Liang L."/>
            <person name="Zhang X."/>
            <person name="Wang T."/>
        </authorList>
    </citation>
    <scope>NUCLEOTIDE SEQUENCE [LARGE SCALE GENOMIC DNA]</scope>
    <source>
        <strain evidence="5 6">5JN-11</strain>
    </source>
</reference>
<dbReference type="InterPro" id="IPR050251">
    <property type="entry name" value="HpcH-HpaI_aldolase"/>
</dbReference>
<dbReference type="PANTHER" id="PTHR30502">
    <property type="entry name" value="2-KETO-3-DEOXY-L-RHAMNONATE ALDOLASE"/>
    <property type="match status" value="1"/>
</dbReference>
<dbReference type="Proteomes" id="UP000239711">
    <property type="component" value="Unassembled WGS sequence"/>
</dbReference>
<sequence length="251" mass="27012">MSVLNHPQDVRLGLGTWLSIGSSVVAELVSQFPFDWLLYDLEHGSSPESTLPDQLRAGANMNTRAIVRVPALQPATIARVLDWGADGIMLPHVSSAEQAAQCVSAMYYAPKGNRGYSTTVRAYGYGLKRPEDLDSVQPFCIAQIEDVEGVRNASEIAAVEGVHVLFVGPGDLNLALSHQRGDNIINFETAVRQVADAAKQHGKQAGILLRNPSDLAPMKQLGYSCIAIDSDLAILRKGYADIISNAAQTET</sequence>
<dbReference type="SUPFAM" id="SSF51621">
    <property type="entry name" value="Phosphoenolpyruvate/pyruvate domain"/>
    <property type="match status" value="1"/>
</dbReference>
<evidence type="ECO:0000256" key="1">
    <source>
        <dbReference type="ARBA" id="ARBA00005568"/>
    </source>
</evidence>
<comment type="caution">
    <text evidence="5">The sequence shown here is derived from an EMBL/GenBank/DDBJ whole genome shotgun (WGS) entry which is preliminary data.</text>
</comment>